<accession>S4N1V2</accession>
<evidence type="ECO:0000256" key="1">
    <source>
        <dbReference type="SAM" id="MobiDB-lite"/>
    </source>
</evidence>
<dbReference type="Proteomes" id="UP000015001">
    <property type="component" value="Unassembled WGS sequence"/>
</dbReference>
<sequence>MPEPVEAEPVPVLPEPADRKPVPVLTKTTKTS</sequence>
<evidence type="ECO:0000313" key="2">
    <source>
        <dbReference type="EMBL" id="EPJ42825.1"/>
    </source>
</evidence>
<dbReference type="EMBL" id="AOPY01000752">
    <property type="protein sequence ID" value="EPJ42825.1"/>
    <property type="molecule type" value="Genomic_DNA"/>
</dbReference>
<protein>
    <submittedName>
        <fullName evidence="2">Uncharacterized protein</fullName>
    </submittedName>
</protein>
<gene>
    <name evidence="2" type="ORF">STAFG_0119</name>
</gene>
<comment type="caution">
    <text evidence="2">The sequence shown here is derived from an EMBL/GenBank/DDBJ whole genome shotgun (WGS) entry which is preliminary data.</text>
</comment>
<dbReference type="HOGENOM" id="CLU_3391541_0_0_11"/>
<feature type="region of interest" description="Disordered" evidence="1">
    <location>
        <begin position="1"/>
        <end position="32"/>
    </location>
</feature>
<evidence type="ECO:0000313" key="3">
    <source>
        <dbReference type="Proteomes" id="UP000015001"/>
    </source>
</evidence>
<dbReference type="AlphaFoldDB" id="S4N1V2"/>
<proteinExistence type="predicted"/>
<reference evidence="2 3" key="1">
    <citation type="submission" date="2013-02" db="EMBL/GenBank/DDBJ databases">
        <title>Draft Genome Sequence of Streptomyces afghaniensis, Which Produces Compounds of the Julimycin B-Complex.</title>
        <authorList>
            <person name="Gruening B.A."/>
            <person name="Praeg A."/>
            <person name="Erxleben A."/>
            <person name="Guenther S."/>
            <person name="Fiedler H.-P."/>
            <person name="Goodfellow M."/>
            <person name="Mueller M."/>
        </authorList>
    </citation>
    <scope>NUCLEOTIDE SEQUENCE [LARGE SCALE GENOMIC DNA]</scope>
    <source>
        <strain evidence="2 3">772</strain>
    </source>
</reference>
<name>S4N1V2_9ACTN</name>
<organism evidence="2 3">
    <name type="scientific">Streptomyces afghaniensis 772</name>
    <dbReference type="NCBI Taxonomy" id="1283301"/>
    <lineage>
        <taxon>Bacteria</taxon>
        <taxon>Bacillati</taxon>
        <taxon>Actinomycetota</taxon>
        <taxon>Actinomycetes</taxon>
        <taxon>Kitasatosporales</taxon>
        <taxon>Streptomycetaceae</taxon>
        <taxon>Streptomyces</taxon>
    </lineage>
</organism>
<keyword evidence="3" id="KW-1185">Reference proteome</keyword>